<feature type="domain" description="Carbohydrate kinase PfkB" evidence="7">
    <location>
        <begin position="7"/>
        <end position="291"/>
    </location>
</feature>
<dbReference type="InterPro" id="IPR017583">
    <property type="entry name" value="Tagatose/fructose_Pkinase"/>
</dbReference>
<gene>
    <name evidence="8" type="ORF">B5E91_01040</name>
</gene>
<evidence type="ECO:0000313" key="9">
    <source>
        <dbReference type="Proteomes" id="UP000196258"/>
    </source>
</evidence>
<dbReference type="Pfam" id="PF00294">
    <property type="entry name" value="PfkB"/>
    <property type="match status" value="1"/>
</dbReference>
<keyword evidence="2 6" id="KW-0808">Transferase</keyword>
<dbReference type="GO" id="GO:0009024">
    <property type="term" value="F:tagatose-6-phosphate kinase activity"/>
    <property type="evidence" value="ECO:0007669"/>
    <property type="project" value="UniProtKB-EC"/>
</dbReference>
<evidence type="ECO:0000256" key="4">
    <source>
        <dbReference type="ARBA" id="ARBA00022777"/>
    </source>
</evidence>
<dbReference type="InterPro" id="IPR022463">
    <property type="entry name" value="1-PFruKinase"/>
</dbReference>
<accession>A0A1Y4QNA0</accession>
<name>A0A1Y4QNA0_9FIRM</name>
<evidence type="ECO:0000256" key="2">
    <source>
        <dbReference type="ARBA" id="ARBA00022679"/>
    </source>
</evidence>
<comment type="similarity">
    <text evidence="1">Belongs to the carbohydrate kinase pfkB family.</text>
</comment>
<evidence type="ECO:0000256" key="6">
    <source>
        <dbReference type="PIRNR" id="PIRNR000535"/>
    </source>
</evidence>
<dbReference type="NCBIfam" id="TIGR03828">
    <property type="entry name" value="pfkB"/>
    <property type="match status" value="1"/>
</dbReference>
<dbReference type="GO" id="GO:0016052">
    <property type="term" value="P:carbohydrate catabolic process"/>
    <property type="evidence" value="ECO:0007669"/>
    <property type="project" value="UniProtKB-ARBA"/>
</dbReference>
<dbReference type="InterPro" id="IPR029056">
    <property type="entry name" value="Ribokinase-like"/>
</dbReference>
<dbReference type="RefSeq" id="WP_087253989.1">
    <property type="nucleotide sequence ID" value="NZ_JBKTEH010000004.1"/>
</dbReference>
<dbReference type="PANTHER" id="PTHR46566">
    <property type="entry name" value="1-PHOSPHOFRUCTOKINASE-RELATED"/>
    <property type="match status" value="1"/>
</dbReference>
<dbReference type="EC" id="2.7.1.144" evidence="6"/>
<dbReference type="PRINTS" id="PR00990">
    <property type="entry name" value="RIBOKINASE"/>
</dbReference>
<dbReference type="FunFam" id="3.40.1190.20:FF:000001">
    <property type="entry name" value="Phosphofructokinase"/>
    <property type="match status" value="1"/>
</dbReference>
<dbReference type="UniPathway" id="UPA00704">
    <property type="reaction ID" value="UER00715"/>
</dbReference>
<keyword evidence="4 8" id="KW-0418">Kinase</keyword>
<dbReference type="GO" id="GO:2001059">
    <property type="term" value="P:D-tagatose 6-phosphate catabolic process"/>
    <property type="evidence" value="ECO:0007669"/>
    <property type="project" value="UniProtKB-UniPathway"/>
</dbReference>
<dbReference type="GO" id="GO:0008662">
    <property type="term" value="F:1-phosphofructokinase activity"/>
    <property type="evidence" value="ECO:0007669"/>
    <property type="project" value="InterPro"/>
</dbReference>
<organism evidence="8 9">
    <name type="scientific">Thomasclavelia spiroformis</name>
    <dbReference type="NCBI Taxonomy" id="29348"/>
    <lineage>
        <taxon>Bacteria</taxon>
        <taxon>Bacillati</taxon>
        <taxon>Bacillota</taxon>
        <taxon>Erysipelotrichia</taxon>
        <taxon>Erysipelotrichales</taxon>
        <taxon>Coprobacillaceae</taxon>
        <taxon>Thomasclavelia</taxon>
    </lineage>
</organism>
<evidence type="ECO:0000259" key="7">
    <source>
        <dbReference type="Pfam" id="PF00294"/>
    </source>
</evidence>
<evidence type="ECO:0000256" key="3">
    <source>
        <dbReference type="ARBA" id="ARBA00022741"/>
    </source>
</evidence>
<dbReference type="EMBL" id="NFLB01000001">
    <property type="protein sequence ID" value="OUQ06540.1"/>
    <property type="molecule type" value="Genomic_DNA"/>
</dbReference>
<dbReference type="GO" id="GO:0005524">
    <property type="term" value="F:ATP binding"/>
    <property type="evidence" value="ECO:0007669"/>
    <property type="project" value="UniProtKB-KW"/>
</dbReference>
<dbReference type="GO" id="GO:0005988">
    <property type="term" value="P:lactose metabolic process"/>
    <property type="evidence" value="ECO:0007669"/>
    <property type="project" value="UniProtKB-KW"/>
</dbReference>
<dbReference type="PIRSF" id="PIRSF000535">
    <property type="entry name" value="1PFK/6PFK/LacC"/>
    <property type="match status" value="1"/>
</dbReference>
<dbReference type="Gene3D" id="3.40.1190.20">
    <property type="match status" value="1"/>
</dbReference>
<evidence type="ECO:0000256" key="5">
    <source>
        <dbReference type="ARBA" id="ARBA00022840"/>
    </source>
</evidence>
<dbReference type="AlphaFoldDB" id="A0A1Y4QNA0"/>
<keyword evidence="5 6" id="KW-0067">ATP-binding</keyword>
<proteinExistence type="inferred from homology"/>
<protein>
    <recommendedName>
        <fullName evidence="6">Tagatose-6-phosphate kinase</fullName>
        <ecNumber evidence="6">2.7.1.144</ecNumber>
    </recommendedName>
</protein>
<dbReference type="GO" id="GO:0005829">
    <property type="term" value="C:cytosol"/>
    <property type="evidence" value="ECO:0007669"/>
    <property type="project" value="TreeGrafter"/>
</dbReference>
<dbReference type="Proteomes" id="UP000196258">
    <property type="component" value="Unassembled WGS sequence"/>
</dbReference>
<dbReference type="CDD" id="cd01164">
    <property type="entry name" value="FruK_PfkB_like"/>
    <property type="match status" value="1"/>
</dbReference>
<keyword evidence="3 6" id="KW-0547">Nucleotide-binding</keyword>
<dbReference type="InterPro" id="IPR011611">
    <property type="entry name" value="PfkB_dom"/>
</dbReference>
<comment type="catalytic activity">
    <reaction evidence="6">
        <text>D-tagatofuranose 6-phosphate + ATP = D-tagatofuranose 1,6-bisphosphate + ADP + H(+)</text>
        <dbReference type="Rhea" id="RHEA:12420"/>
        <dbReference type="ChEBI" id="CHEBI:15378"/>
        <dbReference type="ChEBI" id="CHEBI:30616"/>
        <dbReference type="ChEBI" id="CHEBI:58694"/>
        <dbReference type="ChEBI" id="CHEBI:58695"/>
        <dbReference type="ChEBI" id="CHEBI:456216"/>
        <dbReference type="EC" id="2.7.1.144"/>
    </reaction>
</comment>
<comment type="similarity">
    <text evidence="6">Belongs to the carbohydrate kinase PfkB family. LacC subfamily.</text>
</comment>
<reference evidence="9" key="1">
    <citation type="submission" date="2017-04" db="EMBL/GenBank/DDBJ databases">
        <title>Function of individual gut microbiota members based on whole genome sequencing of pure cultures obtained from chicken caecum.</title>
        <authorList>
            <person name="Medvecky M."/>
            <person name="Cejkova D."/>
            <person name="Polansky O."/>
            <person name="Karasova D."/>
            <person name="Kubasova T."/>
            <person name="Cizek A."/>
            <person name="Rychlik I."/>
        </authorList>
    </citation>
    <scope>NUCLEOTIDE SEQUENCE [LARGE SCALE GENOMIC DNA]</scope>
    <source>
        <strain evidence="9">An149</strain>
    </source>
</reference>
<dbReference type="GO" id="GO:0044281">
    <property type="term" value="P:small molecule metabolic process"/>
    <property type="evidence" value="ECO:0007669"/>
    <property type="project" value="UniProtKB-ARBA"/>
</dbReference>
<keyword evidence="6" id="KW-0423">Lactose metabolism</keyword>
<evidence type="ECO:0000256" key="1">
    <source>
        <dbReference type="ARBA" id="ARBA00005380"/>
    </source>
</evidence>
<dbReference type="SUPFAM" id="SSF53613">
    <property type="entry name" value="Ribokinase-like"/>
    <property type="match status" value="1"/>
</dbReference>
<comment type="caution">
    <text evidence="8">The sequence shown here is derived from an EMBL/GenBank/DDBJ whole genome shotgun (WGS) entry which is preliminary data.</text>
</comment>
<dbReference type="NCBIfam" id="TIGR03168">
    <property type="entry name" value="1-PFK"/>
    <property type="match status" value="1"/>
</dbReference>
<dbReference type="InterPro" id="IPR002139">
    <property type="entry name" value="Ribo/fructo_kinase"/>
</dbReference>
<sequence length="309" mass="33505">MIITVTLNPAIDKTAQVETMVPNGLNRLSNVMLDVGGKGINVSKAIKELGGESICTGFIAGSNGKWIENQLDQLGLKYKFVNVDGNTRMNLKVLDKEMNLTELNETGQEISQNDLSRFKEELLEMVKPDDMVVLSGSVPKGVPVTIYQELIILLKEKGVKVILDADGDLFTYGIEAGPNLIKPNKYELCKYFGLSEDVNEVELIDNARKLLYKGIETVVISLGSKGAIFITSEEIARVPGLDIIPHSAVGAGDSMVGALAYGISQNLELIPLIKLSVATSAGAVMTKGTKPPHISVVEMLMKEVKINFR</sequence>
<comment type="pathway">
    <text evidence="6">Carbohydrate metabolism; D-tagatose 6-phosphate degradation; D-glyceraldehyde 3-phosphate and glycerone phosphate from D-tagatose 6-phosphate: step 1/2.</text>
</comment>
<dbReference type="PANTHER" id="PTHR46566:SF2">
    <property type="entry name" value="ATP-DEPENDENT 6-PHOSPHOFRUCTOKINASE ISOZYME 2"/>
    <property type="match status" value="1"/>
</dbReference>
<evidence type="ECO:0000313" key="8">
    <source>
        <dbReference type="EMBL" id="OUQ06540.1"/>
    </source>
</evidence>